<keyword evidence="8 12" id="KW-0067">ATP-binding</keyword>
<accession>A0A939BDY2</accession>
<dbReference type="NCBIfam" id="TIGR00611">
    <property type="entry name" value="recf"/>
    <property type="match status" value="1"/>
</dbReference>
<proteinExistence type="inferred from homology"/>
<organism evidence="15 16">
    <name type="scientific">Merdimmobilis hominis</name>
    <dbReference type="NCBI Taxonomy" id="2897707"/>
    <lineage>
        <taxon>Bacteria</taxon>
        <taxon>Bacillati</taxon>
        <taxon>Bacillota</taxon>
        <taxon>Clostridia</taxon>
        <taxon>Eubacteriales</taxon>
        <taxon>Oscillospiraceae</taxon>
        <taxon>Merdimmobilis</taxon>
    </lineage>
</organism>
<evidence type="ECO:0000256" key="7">
    <source>
        <dbReference type="ARBA" id="ARBA00022763"/>
    </source>
</evidence>
<keyword evidence="6 12" id="KW-0547">Nucleotide-binding</keyword>
<name>A0A939BDY2_9FIRM</name>
<evidence type="ECO:0000256" key="12">
    <source>
        <dbReference type="HAMAP-Rule" id="MF_00365"/>
    </source>
</evidence>
<dbReference type="PROSITE" id="PS00618">
    <property type="entry name" value="RECF_2"/>
    <property type="match status" value="1"/>
</dbReference>
<evidence type="ECO:0000256" key="2">
    <source>
        <dbReference type="ARBA" id="ARBA00008016"/>
    </source>
</evidence>
<dbReference type="InterPro" id="IPR018078">
    <property type="entry name" value="DNA-binding_RecF_CS"/>
</dbReference>
<dbReference type="InterPro" id="IPR027417">
    <property type="entry name" value="P-loop_NTPase"/>
</dbReference>
<feature type="binding site" evidence="12">
    <location>
        <begin position="30"/>
        <end position="37"/>
    </location>
    <ligand>
        <name>ATP</name>
        <dbReference type="ChEBI" id="CHEBI:30616"/>
    </ligand>
</feature>
<protein>
    <recommendedName>
        <fullName evidence="3 12">DNA replication and repair protein RecF</fullName>
    </recommendedName>
</protein>
<evidence type="ECO:0000313" key="15">
    <source>
        <dbReference type="EMBL" id="MBM6919933.1"/>
    </source>
</evidence>
<dbReference type="EMBL" id="JACJKY010000002">
    <property type="protein sequence ID" value="MBM6919933.1"/>
    <property type="molecule type" value="Genomic_DNA"/>
</dbReference>
<evidence type="ECO:0000313" key="16">
    <source>
        <dbReference type="Proteomes" id="UP000774750"/>
    </source>
</evidence>
<keyword evidence="11 12" id="KW-0742">SOS response</keyword>
<evidence type="ECO:0000256" key="1">
    <source>
        <dbReference type="ARBA" id="ARBA00004496"/>
    </source>
</evidence>
<evidence type="ECO:0000259" key="14">
    <source>
        <dbReference type="Pfam" id="PF02463"/>
    </source>
</evidence>
<evidence type="ECO:0000256" key="11">
    <source>
        <dbReference type="ARBA" id="ARBA00023236"/>
    </source>
</evidence>
<reference evidence="15" key="1">
    <citation type="submission" date="2020-08" db="EMBL/GenBank/DDBJ databases">
        <authorList>
            <person name="Cejkova D."/>
            <person name="Kubasova T."/>
            <person name="Jahodarova E."/>
            <person name="Rychlik I."/>
        </authorList>
    </citation>
    <scope>NUCLEOTIDE SEQUENCE</scope>
    <source>
        <strain evidence="15">An559</strain>
    </source>
</reference>
<dbReference type="RefSeq" id="WP_204444250.1">
    <property type="nucleotide sequence ID" value="NZ_JACJKY010000002.1"/>
</dbReference>
<dbReference type="Proteomes" id="UP000774750">
    <property type="component" value="Unassembled WGS sequence"/>
</dbReference>
<dbReference type="Gene3D" id="1.20.1050.90">
    <property type="entry name" value="RecF/RecN/SMC, N-terminal domain"/>
    <property type="match status" value="1"/>
</dbReference>
<evidence type="ECO:0000256" key="10">
    <source>
        <dbReference type="ARBA" id="ARBA00023204"/>
    </source>
</evidence>
<evidence type="ECO:0000256" key="4">
    <source>
        <dbReference type="ARBA" id="ARBA00022490"/>
    </source>
</evidence>
<dbReference type="GO" id="GO:0003697">
    <property type="term" value="F:single-stranded DNA binding"/>
    <property type="evidence" value="ECO:0007669"/>
    <property type="project" value="UniProtKB-UniRule"/>
</dbReference>
<dbReference type="Gene3D" id="3.40.50.300">
    <property type="entry name" value="P-loop containing nucleotide triphosphate hydrolases"/>
    <property type="match status" value="1"/>
</dbReference>
<evidence type="ECO:0000256" key="8">
    <source>
        <dbReference type="ARBA" id="ARBA00022840"/>
    </source>
</evidence>
<gene>
    <name evidence="12 15" type="primary">recF</name>
    <name evidence="15" type="ORF">H6A12_01970</name>
</gene>
<evidence type="ECO:0000256" key="3">
    <source>
        <dbReference type="ARBA" id="ARBA00020170"/>
    </source>
</evidence>
<dbReference type="SUPFAM" id="SSF52540">
    <property type="entry name" value="P-loop containing nucleoside triphosphate hydrolases"/>
    <property type="match status" value="1"/>
</dbReference>
<dbReference type="GO" id="GO:0006302">
    <property type="term" value="P:double-strand break repair"/>
    <property type="evidence" value="ECO:0007669"/>
    <property type="project" value="TreeGrafter"/>
</dbReference>
<dbReference type="GO" id="GO:0009432">
    <property type="term" value="P:SOS response"/>
    <property type="evidence" value="ECO:0007669"/>
    <property type="project" value="UniProtKB-UniRule"/>
</dbReference>
<dbReference type="PANTHER" id="PTHR32182">
    <property type="entry name" value="DNA REPLICATION AND REPAIR PROTEIN RECF"/>
    <property type="match status" value="1"/>
</dbReference>
<dbReference type="HAMAP" id="MF_00365">
    <property type="entry name" value="RecF"/>
    <property type="match status" value="1"/>
</dbReference>
<feature type="domain" description="RecF/RecN/SMC N-terminal" evidence="14">
    <location>
        <begin position="3"/>
        <end position="352"/>
    </location>
</feature>
<dbReference type="GO" id="GO:0005524">
    <property type="term" value="F:ATP binding"/>
    <property type="evidence" value="ECO:0007669"/>
    <property type="project" value="UniProtKB-UniRule"/>
</dbReference>
<dbReference type="InterPro" id="IPR001238">
    <property type="entry name" value="DNA-binding_RecF"/>
</dbReference>
<sequence length="372" mass="41765">MKLTNLSANGFRNLSSGELSFGDGVNVICGENAQGKTNLIEAIWMFTGNASFRGSKPSQMIAFDKKTASVSIQFEDSTRIQDAFISIGEKKEMRLNGVPLSSSSEFCGHFYAVVFSPAHLSLVQEGPVYRRRFLDIAISQIRPQYGAYLSRYEKLIDQRNALLKQLYGDDILRTYLSVWDEQISKIGTILTSYRNDYITKLSRIAAQVYDGLSGQKEPFAVSYDSTVFSHPADVTSYEERHIEAYQKALEESFLTDRKQGFTSVGPHRDDLSFTLSDRSARLYGSQGQQRSCVIALKLAEAKLLKKAVGESPVLLLDDVMSELDPSRQHYILHHVRDLQVFITCCDEASVEERFGGTVFFMKDGALTQKTEE</sequence>
<evidence type="ECO:0000256" key="5">
    <source>
        <dbReference type="ARBA" id="ARBA00022705"/>
    </source>
</evidence>
<dbReference type="PANTHER" id="PTHR32182:SF0">
    <property type="entry name" value="DNA REPLICATION AND REPAIR PROTEIN RECF"/>
    <property type="match status" value="1"/>
</dbReference>
<comment type="caution">
    <text evidence="15">The sequence shown here is derived from an EMBL/GenBank/DDBJ whole genome shotgun (WGS) entry which is preliminary data.</text>
</comment>
<keyword evidence="5 12" id="KW-0235">DNA replication</keyword>
<keyword evidence="9 12" id="KW-0238">DNA-binding</keyword>
<dbReference type="InterPro" id="IPR042174">
    <property type="entry name" value="RecF_2"/>
</dbReference>
<keyword evidence="4 12" id="KW-0963">Cytoplasm</keyword>
<dbReference type="GO" id="GO:0005737">
    <property type="term" value="C:cytoplasm"/>
    <property type="evidence" value="ECO:0007669"/>
    <property type="project" value="UniProtKB-SubCell"/>
</dbReference>
<comment type="function">
    <text evidence="12 13">The RecF protein is involved in DNA metabolism; it is required for DNA replication and normal SOS inducibility. RecF binds preferentially to single-stranded, linear DNA. It also seems to bind ATP.</text>
</comment>
<dbReference type="GO" id="GO:0006260">
    <property type="term" value="P:DNA replication"/>
    <property type="evidence" value="ECO:0007669"/>
    <property type="project" value="UniProtKB-UniRule"/>
</dbReference>
<dbReference type="GO" id="GO:0000731">
    <property type="term" value="P:DNA synthesis involved in DNA repair"/>
    <property type="evidence" value="ECO:0007669"/>
    <property type="project" value="TreeGrafter"/>
</dbReference>
<dbReference type="InterPro" id="IPR003395">
    <property type="entry name" value="RecF/RecN/SMC_N"/>
</dbReference>
<evidence type="ECO:0000256" key="6">
    <source>
        <dbReference type="ARBA" id="ARBA00022741"/>
    </source>
</evidence>
<keyword evidence="7 12" id="KW-0227">DNA damage</keyword>
<dbReference type="PROSITE" id="PS00617">
    <property type="entry name" value="RECF_1"/>
    <property type="match status" value="1"/>
</dbReference>
<comment type="subcellular location">
    <subcellularLocation>
        <location evidence="1 12 13">Cytoplasm</location>
    </subcellularLocation>
</comment>
<reference evidence="15" key="2">
    <citation type="journal article" date="2021" name="Sci. Rep.">
        <title>The distribution of antibiotic resistance genes in chicken gut microbiota commensals.</title>
        <authorList>
            <person name="Juricova H."/>
            <person name="Matiasovicova J."/>
            <person name="Kubasova T."/>
            <person name="Cejkova D."/>
            <person name="Rychlik I."/>
        </authorList>
    </citation>
    <scope>NUCLEOTIDE SEQUENCE</scope>
    <source>
        <strain evidence="15">An559</strain>
    </source>
</reference>
<evidence type="ECO:0000256" key="9">
    <source>
        <dbReference type="ARBA" id="ARBA00023125"/>
    </source>
</evidence>
<dbReference type="AlphaFoldDB" id="A0A939BDY2"/>
<keyword evidence="10 12" id="KW-0234">DNA repair</keyword>
<dbReference type="Pfam" id="PF02463">
    <property type="entry name" value="SMC_N"/>
    <property type="match status" value="1"/>
</dbReference>
<evidence type="ECO:0000256" key="13">
    <source>
        <dbReference type="RuleBase" id="RU000578"/>
    </source>
</evidence>
<keyword evidence="16" id="KW-1185">Reference proteome</keyword>
<comment type="similarity">
    <text evidence="2 12 13">Belongs to the RecF family.</text>
</comment>